<reference evidence="1 2" key="1">
    <citation type="submission" date="2017-04" db="EMBL/GenBank/DDBJ databases">
        <title>Genome Sequence of the Model Brown-Rot Fungus Postia placenta SB12.</title>
        <authorList>
            <consortium name="DOE Joint Genome Institute"/>
            <person name="Gaskell J."/>
            <person name="Kersten P."/>
            <person name="Larrondo L.F."/>
            <person name="Canessa P."/>
            <person name="Martinez D."/>
            <person name="Hibbett D."/>
            <person name="Schmoll M."/>
            <person name="Kubicek C.P."/>
            <person name="Martinez A.T."/>
            <person name="Yadav J."/>
            <person name="Master E."/>
            <person name="Magnuson J.K."/>
            <person name="James T."/>
            <person name="Yaver D."/>
            <person name="Berka R."/>
            <person name="Labutti K."/>
            <person name="Lipzen A."/>
            <person name="Aerts A."/>
            <person name="Barry K."/>
            <person name="Henrissat B."/>
            <person name="Blanchette R."/>
            <person name="Grigoriev I."/>
            <person name="Cullen D."/>
        </authorList>
    </citation>
    <scope>NUCLEOTIDE SEQUENCE [LARGE SCALE GENOMIC DNA]</scope>
    <source>
        <strain evidence="1 2">MAD-698-R-SB12</strain>
    </source>
</reference>
<feature type="non-terminal residue" evidence="1">
    <location>
        <position position="1"/>
    </location>
</feature>
<accession>A0A1X6MX13</accession>
<dbReference type="AlphaFoldDB" id="A0A1X6MX13"/>
<dbReference type="Proteomes" id="UP000194127">
    <property type="component" value="Unassembled WGS sequence"/>
</dbReference>
<dbReference type="RefSeq" id="XP_024337702.1">
    <property type="nucleotide sequence ID" value="XM_024485834.1"/>
</dbReference>
<sequence length="68" mass="7915">FYQSRGKVLKLVYFQSEDFDAFTEWCSVETCTEDLLILWKKWDAADALCSLHLRPPQARHPIKGQRAG</sequence>
<proteinExistence type="predicted"/>
<keyword evidence="2" id="KW-1185">Reference proteome</keyword>
<evidence type="ECO:0000313" key="2">
    <source>
        <dbReference type="Proteomes" id="UP000194127"/>
    </source>
</evidence>
<protein>
    <submittedName>
        <fullName evidence="1">Uncharacterized protein</fullName>
    </submittedName>
</protein>
<organism evidence="1 2">
    <name type="scientific">Postia placenta MAD-698-R-SB12</name>
    <dbReference type="NCBI Taxonomy" id="670580"/>
    <lineage>
        <taxon>Eukaryota</taxon>
        <taxon>Fungi</taxon>
        <taxon>Dikarya</taxon>
        <taxon>Basidiomycota</taxon>
        <taxon>Agaricomycotina</taxon>
        <taxon>Agaricomycetes</taxon>
        <taxon>Polyporales</taxon>
        <taxon>Adustoporiaceae</taxon>
        <taxon>Rhodonia</taxon>
    </lineage>
</organism>
<dbReference type="GeneID" id="36330783"/>
<evidence type="ECO:0000313" key="1">
    <source>
        <dbReference type="EMBL" id="OSX60908.1"/>
    </source>
</evidence>
<name>A0A1X6MX13_9APHY</name>
<dbReference type="EMBL" id="KZ110599">
    <property type="protein sequence ID" value="OSX60908.1"/>
    <property type="molecule type" value="Genomic_DNA"/>
</dbReference>
<gene>
    <name evidence="1" type="ORF">POSPLADRAFT_1145745</name>
</gene>